<comment type="subcellular location">
    <subcellularLocation>
        <location evidence="2">Cytoplasm</location>
    </subcellularLocation>
    <subcellularLocation>
        <location evidence="1">Nucleus</location>
    </subcellularLocation>
</comment>
<comment type="caution">
    <text evidence="9">The sequence shown here is derived from an EMBL/GenBank/DDBJ whole genome shotgun (WGS) entry which is preliminary data.</text>
</comment>
<evidence type="ECO:0000256" key="2">
    <source>
        <dbReference type="ARBA" id="ARBA00004496"/>
    </source>
</evidence>
<name>A0A0B1PC37_UNCNE</name>
<dbReference type="GO" id="GO:0005829">
    <property type="term" value="C:cytosol"/>
    <property type="evidence" value="ECO:0007669"/>
    <property type="project" value="TreeGrafter"/>
</dbReference>
<accession>A0A0B1PC37</accession>
<gene>
    <name evidence="9" type="ORF">EV44_g2561</name>
</gene>
<keyword evidence="6" id="KW-0963">Cytoplasm</keyword>
<dbReference type="CDD" id="cd19496">
    <property type="entry name" value="Elp5"/>
    <property type="match status" value="1"/>
</dbReference>
<evidence type="ECO:0000256" key="1">
    <source>
        <dbReference type="ARBA" id="ARBA00004123"/>
    </source>
</evidence>
<dbReference type="InterPro" id="IPR019519">
    <property type="entry name" value="Elp5"/>
</dbReference>
<comment type="pathway">
    <text evidence="3">tRNA modification; 5-methoxycarbonylmethyl-2-thiouridine-tRNA biosynthesis.</text>
</comment>
<comment type="similarity">
    <text evidence="4">Belongs to the ELP5 family.</text>
</comment>
<evidence type="ECO:0000256" key="6">
    <source>
        <dbReference type="ARBA" id="ARBA00022490"/>
    </source>
</evidence>
<dbReference type="UniPathway" id="UPA00988"/>
<dbReference type="GO" id="GO:0033588">
    <property type="term" value="C:elongator holoenzyme complex"/>
    <property type="evidence" value="ECO:0007669"/>
    <property type="project" value="InterPro"/>
</dbReference>
<keyword evidence="7" id="KW-0819">tRNA processing</keyword>
<sequence length="344" mass="38513">MSSSSTTFNKHKTTCNTLLFQKLLNLSAGVSPFTLILETLEQSGNSLIQEFGRRAKISNTKVVFVSFKTPYCKKAHLPIEISSFINARQKTICTLREEIISHLNLPKRNSVDEKCNFMLFFDSLVPLASSHSEELSSFLTSLLISSSVSLLAVYHVDIPIPCSITPYSPGPLVILTYLATAILTVSSLEQVLSRKRARDRSLPEPLFGLEEVKEGVIIGRNDSVKEKGLVVQMELRKRSGRGILENFVLIPSSSSKAIPKIIPLTEYPAYISTPTFINTENQDHSSQLDMTFNLSLSEKQKKERDEVVLPYFDAQKEGGNEGGRILYQMGTEDHEDFDEEEDEI</sequence>
<dbReference type="PANTHER" id="PTHR15641">
    <property type="entry name" value="ELONGATOR COMPLEX PROTEIN 5"/>
    <property type="match status" value="1"/>
</dbReference>
<keyword evidence="8" id="KW-0539">Nucleus</keyword>
<protein>
    <recommendedName>
        <fullName evidence="5">Elongator complex protein 5</fullName>
    </recommendedName>
</protein>
<dbReference type="Gene3D" id="3.40.50.300">
    <property type="entry name" value="P-loop containing nucleotide triphosphate hydrolases"/>
    <property type="match status" value="1"/>
</dbReference>
<dbReference type="GO" id="GO:0000049">
    <property type="term" value="F:tRNA binding"/>
    <property type="evidence" value="ECO:0007669"/>
    <property type="project" value="TreeGrafter"/>
</dbReference>
<evidence type="ECO:0000313" key="9">
    <source>
        <dbReference type="EMBL" id="KHJ34531.1"/>
    </source>
</evidence>
<dbReference type="OMA" id="WEPESTF"/>
<keyword evidence="10" id="KW-1185">Reference proteome</keyword>
<dbReference type="PANTHER" id="PTHR15641:SF1">
    <property type="entry name" value="ELONGATOR COMPLEX PROTEIN 5"/>
    <property type="match status" value="1"/>
</dbReference>
<reference evidence="9 10" key="1">
    <citation type="journal article" date="2014" name="BMC Genomics">
        <title>Adaptive genomic structural variation in the grape powdery mildew pathogen, Erysiphe necator.</title>
        <authorList>
            <person name="Jones L."/>
            <person name="Riaz S."/>
            <person name="Morales-Cruz A."/>
            <person name="Amrine K.C."/>
            <person name="McGuire B."/>
            <person name="Gubler W.D."/>
            <person name="Walker M.A."/>
            <person name="Cantu D."/>
        </authorList>
    </citation>
    <scope>NUCLEOTIDE SEQUENCE [LARGE SCALE GENOMIC DNA]</scope>
    <source>
        <strain evidence="10">c</strain>
    </source>
</reference>
<dbReference type="HOGENOM" id="CLU_050414_0_0_1"/>
<evidence type="ECO:0000256" key="8">
    <source>
        <dbReference type="ARBA" id="ARBA00023242"/>
    </source>
</evidence>
<dbReference type="GO" id="GO:0005634">
    <property type="term" value="C:nucleus"/>
    <property type="evidence" value="ECO:0007669"/>
    <property type="project" value="UniProtKB-SubCell"/>
</dbReference>
<proteinExistence type="inferred from homology"/>
<evidence type="ECO:0000256" key="3">
    <source>
        <dbReference type="ARBA" id="ARBA00005043"/>
    </source>
</evidence>
<dbReference type="EMBL" id="JNVN01000830">
    <property type="protein sequence ID" value="KHJ34531.1"/>
    <property type="molecule type" value="Genomic_DNA"/>
</dbReference>
<evidence type="ECO:0000256" key="4">
    <source>
        <dbReference type="ARBA" id="ARBA00009567"/>
    </source>
</evidence>
<evidence type="ECO:0000256" key="5">
    <source>
        <dbReference type="ARBA" id="ARBA00020264"/>
    </source>
</evidence>
<evidence type="ECO:0000256" key="7">
    <source>
        <dbReference type="ARBA" id="ARBA00022694"/>
    </source>
</evidence>
<dbReference type="AlphaFoldDB" id="A0A0B1PC37"/>
<dbReference type="Proteomes" id="UP000030854">
    <property type="component" value="Unassembled WGS sequence"/>
</dbReference>
<dbReference type="GO" id="GO:0002098">
    <property type="term" value="P:tRNA wobble uridine modification"/>
    <property type="evidence" value="ECO:0007669"/>
    <property type="project" value="InterPro"/>
</dbReference>
<organism evidence="9 10">
    <name type="scientific">Uncinula necator</name>
    <name type="common">Grape powdery mildew</name>
    <dbReference type="NCBI Taxonomy" id="52586"/>
    <lineage>
        <taxon>Eukaryota</taxon>
        <taxon>Fungi</taxon>
        <taxon>Dikarya</taxon>
        <taxon>Ascomycota</taxon>
        <taxon>Pezizomycotina</taxon>
        <taxon>Leotiomycetes</taxon>
        <taxon>Erysiphales</taxon>
        <taxon>Erysiphaceae</taxon>
        <taxon>Erysiphe</taxon>
    </lineage>
</organism>
<dbReference type="Pfam" id="PF10483">
    <property type="entry name" value="Elong_Iki1"/>
    <property type="match status" value="1"/>
</dbReference>
<evidence type="ECO:0000313" key="10">
    <source>
        <dbReference type="Proteomes" id="UP000030854"/>
    </source>
</evidence>
<dbReference type="InterPro" id="IPR027417">
    <property type="entry name" value="P-loop_NTPase"/>
</dbReference>
<dbReference type="STRING" id="52586.A0A0B1PC37"/>